<name>A0A225VB33_9STRA</name>
<organism evidence="1 2">
    <name type="scientific">Phytophthora megakarya</name>
    <dbReference type="NCBI Taxonomy" id="4795"/>
    <lineage>
        <taxon>Eukaryota</taxon>
        <taxon>Sar</taxon>
        <taxon>Stramenopiles</taxon>
        <taxon>Oomycota</taxon>
        <taxon>Peronosporomycetes</taxon>
        <taxon>Peronosporales</taxon>
        <taxon>Peronosporaceae</taxon>
        <taxon>Phytophthora</taxon>
    </lineage>
</organism>
<evidence type="ECO:0000313" key="2">
    <source>
        <dbReference type="Proteomes" id="UP000198211"/>
    </source>
</evidence>
<accession>A0A225VB33</accession>
<dbReference type="Proteomes" id="UP000198211">
    <property type="component" value="Unassembled WGS sequence"/>
</dbReference>
<comment type="caution">
    <text evidence="1">The sequence shown here is derived from an EMBL/GenBank/DDBJ whole genome shotgun (WGS) entry which is preliminary data.</text>
</comment>
<protein>
    <submittedName>
        <fullName evidence="1">Uncharacterized protein</fullName>
    </submittedName>
</protein>
<dbReference type="AlphaFoldDB" id="A0A225VB33"/>
<evidence type="ECO:0000313" key="1">
    <source>
        <dbReference type="EMBL" id="OWZ01997.1"/>
    </source>
</evidence>
<gene>
    <name evidence="1" type="ORF">PHMEG_00026522</name>
</gene>
<dbReference type="EMBL" id="NBNE01006472">
    <property type="protein sequence ID" value="OWZ01997.1"/>
    <property type="molecule type" value="Genomic_DNA"/>
</dbReference>
<keyword evidence="2" id="KW-1185">Reference proteome</keyword>
<proteinExistence type="predicted"/>
<reference evidence="2" key="1">
    <citation type="submission" date="2017-03" db="EMBL/GenBank/DDBJ databases">
        <title>Phytopthora megakarya and P. palmivora, two closely related causual agents of cacao black pod achieved similar genome size and gene model numbers by different mechanisms.</title>
        <authorList>
            <person name="Ali S."/>
            <person name="Shao J."/>
            <person name="Larry D.J."/>
            <person name="Kronmiller B."/>
            <person name="Shen D."/>
            <person name="Strem M.D."/>
            <person name="Melnick R.L."/>
            <person name="Guiltinan M.J."/>
            <person name="Tyler B.M."/>
            <person name="Meinhardt L.W."/>
            <person name="Bailey B.A."/>
        </authorList>
    </citation>
    <scope>NUCLEOTIDE SEQUENCE [LARGE SCALE GENOMIC DNA]</scope>
    <source>
        <strain evidence="2">zdho120</strain>
    </source>
</reference>
<sequence length="43" mass="5180">MPFLRRLLVKVRDIFSVWMRTRLRTTLSGSRTRTMLWNVSGQL</sequence>